<reference evidence="1 2" key="1">
    <citation type="journal article" date="2016" name="Nat. Commun.">
        <title>Thousands of microbial genomes shed light on interconnected biogeochemical processes in an aquifer system.</title>
        <authorList>
            <person name="Anantharaman K."/>
            <person name="Brown C.T."/>
            <person name="Hug L.A."/>
            <person name="Sharon I."/>
            <person name="Castelle C.J."/>
            <person name="Probst A.J."/>
            <person name="Thomas B.C."/>
            <person name="Singh A."/>
            <person name="Wilkins M.J."/>
            <person name="Karaoz U."/>
            <person name="Brodie E.L."/>
            <person name="Williams K.H."/>
            <person name="Hubbard S.S."/>
            <person name="Banfield J.F."/>
        </authorList>
    </citation>
    <scope>NUCLEOTIDE SEQUENCE [LARGE SCALE GENOMIC DNA]</scope>
</reference>
<dbReference type="AlphaFoldDB" id="A0A1F6V8U7"/>
<proteinExistence type="predicted"/>
<evidence type="ECO:0000313" key="1">
    <source>
        <dbReference type="EMBL" id="OGI66073.1"/>
    </source>
</evidence>
<accession>A0A1F6V8U7</accession>
<dbReference type="Proteomes" id="UP000177370">
    <property type="component" value="Unassembled WGS sequence"/>
</dbReference>
<gene>
    <name evidence="1" type="ORF">A2647_02540</name>
</gene>
<comment type="caution">
    <text evidence="1">The sequence shown here is derived from an EMBL/GenBank/DDBJ whole genome shotgun (WGS) entry which is preliminary data.</text>
</comment>
<protein>
    <submittedName>
        <fullName evidence="1">Uncharacterized protein</fullName>
    </submittedName>
</protein>
<sequence length="127" mass="13987">MPKATIKSSSGAVITIEGSHEEISKIIADFEKAAAVTQSKTEASKSHIKKRQDKKRLAASGLIIELKDDGFFDKPKSLLEISQALEEKGRMTPVTSLSGIMIKLVQDRIFARKKIEGKNGKKWGYAK</sequence>
<organism evidence="1 2">
    <name type="scientific">Candidatus Nomurabacteria bacterium RIFCSPHIGHO2_01_FULL_40_24b</name>
    <dbReference type="NCBI Taxonomy" id="1801739"/>
    <lineage>
        <taxon>Bacteria</taxon>
        <taxon>Candidatus Nomuraibacteriota</taxon>
    </lineage>
</organism>
<dbReference type="EMBL" id="MFTP01000006">
    <property type="protein sequence ID" value="OGI66073.1"/>
    <property type="molecule type" value="Genomic_DNA"/>
</dbReference>
<evidence type="ECO:0000313" key="2">
    <source>
        <dbReference type="Proteomes" id="UP000177370"/>
    </source>
</evidence>
<name>A0A1F6V8U7_9BACT</name>